<dbReference type="SMR" id="B1Q261"/>
<evidence type="ECO:0000256" key="1">
    <source>
        <dbReference type="SAM" id="MobiDB-lite"/>
    </source>
</evidence>
<feature type="transmembrane region" description="Helical" evidence="2">
    <location>
        <begin position="67"/>
        <end position="97"/>
    </location>
</feature>
<evidence type="ECO:0000313" key="5">
    <source>
        <dbReference type="WormBase" id="F53F4.18"/>
    </source>
</evidence>
<feature type="compositionally biased region" description="Basic and acidic residues" evidence="1">
    <location>
        <begin position="41"/>
        <end position="50"/>
    </location>
</feature>
<dbReference type="KEGG" id="cel:CELE_F53F4.18"/>
<organism evidence="3 4">
    <name type="scientific">Caenorhabditis elegans</name>
    <dbReference type="NCBI Taxonomy" id="6239"/>
    <lineage>
        <taxon>Eukaryota</taxon>
        <taxon>Metazoa</taxon>
        <taxon>Ecdysozoa</taxon>
        <taxon>Nematoda</taxon>
        <taxon>Chromadorea</taxon>
        <taxon>Rhabditida</taxon>
        <taxon>Rhabditina</taxon>
        <taxon>Rhabditomorpha</taxon>
        <taxon>Rhabditoidea</taxon>
        <taxon>Rhabditidae</taxon>
        <taxon>Peloderinae</taxon>
        <taxon>Caenorhabditis</taxon>
    </lineage>
</organism>
<keyword evidence="4" id="KW-1185">Reference proteome</keyword>
<evidence type="ECO:0000313" key="3">
    <source>
        <dbReference type="EMBL" id="CAQ16140.1"/>
    </source>
</evidence>
<dbReference type="RefSeq" id="NP_001122949.1">
    <property type="nucleotide sequence ID" value="NM_001129477.1"/>
</dbReference>
<dbReference type="STRING" id="6239.F53F4.18.1"/>
<evidence type="ECO:0000313" key="4">
    <source>
        <dbReference type="Proteomes" id="UP000001940"/>
    </source>
</evidence>
<dbReference type="eggNOG" id="ENOG502QZER">
    <property type="taxonomic scope" value="Eukaryota"/>
</dbReference>
<dbReference type="Proteomes" id="UP000001940">
    <property type="component" value="Chromosome V"/>
</dbReference>
<keyword evidence="2" id="KW-0812">Transmembrane</keyword>
<reference evidence="3 4" key="1">
    <citation type="journal article" date="1998" name="Science">
        <title>Genome sequence of the nematode C. elegans: a platform for investigating biology.</title>
        <authorList>
            <consortium name="The C. elegans sequencing consortium"/>
            <person name="Sulson J.E."/>
            <person name="Waterston R."/>
        </authorList>
    </citation>
    <scope>NUCLEOTIDE SEQUENCE [LARGE SCALE GENOMIC DNA]</scope>
    <source>
        <strain evidence="3 4">Bristol N2</strain>
    </source>
</reference>
<keyword evidence="2" id="KW-0472">Membrane</keyword>
<dbReference type="CTD" id="6418744"/>
<dbReference type="AlphaFoldDB" id="B1Q261"/>
<keyword evidence="2" id="KW-1133">Transmembrane helix</keyword>
<dbReference type="Bgee" id="WBGene00077569">
    <property type="expression patterns" value="Expressed in larva and 1 other cell type or tissue"/>
</dbReference>
<dbReference type="GeneID" id="6418744"/>
<dbReference type="UCSC" id="F53F4.18">
    <property type="organism name" value="c. elegans"/>
</dbReference>
<evidence type="ECO:0000256" key="2">
    <source>
        <dbReference type="SAM" id="Phobius"/>
    </source>
</evidence>
<dbReference type="WormBase" id="F53F4.18">
    <property type="protein sequence ID" value="CE42381"/>
    <property type="gene ID" value="WBGene00077569"/>
</dbReference>
<gene>
    <name evidence="3" type="ORF">CELE_F53F4.18</name>
    <name evidence="3 5" type="ORF">F53F4.18</name>
</gene>
<dbReference type="EMBL" id="BX284605">
    <property type="protein sequence ID" value="CAQ16140.1"/>
    <property type="molecule type" value="Genomic_DNA"/>
</dbReference>
<proteinExistence type="predicted"/>
<dbReference type="AGR" id="WB:WBGene00077569"/>
<dbReference type="OMA" id="RRTMVIT"/>
<dbReference type="FunCoup" id="B1Q261">
    <property type="interactions" value="132"/>
</dbReference>
<dbReference type="HOGENOM" id="CLU_2322506_0_0_1"/>
<dbReference type="PaxDb" id="6239-F53F4.18"/>
<feature type="region of interest" description="Disordered" evidence="1">
    <location>
        <begin position="30"/>
        <end position="52"/>
    </location>
</feature>
<dbReference type="InParanoid" id="B1Q261"/>
<protein>
    <submittedName>
        <fullName evidence="3">DUF4342 domain-containing protein</fullName>
    </submittedName>
</protein>
<dbReference type="OrthoDB" id="5828005at2759"/>
<name>B1Q261_CAEEL</name>
<sequence>MSSVEKLLRQGHVNQDDLLTERADNLLNENINPEHTTIGDTKGKKEEKKTPNTIRVRRTMVITDHGAVLHVFFPIIAFGASLLLFIQVLIAIAAVYYGS</sequence>
<accession>B1Q261</accession>